<dbReference type="InterPro" id="IPR045991">
    <property type="entry name" value="DUF5947"/>
</dbReference>
<reference evidence="1 2" key="1">
    <citation type="submission" date="2019-03" db="EMBL/GenBank/DDBJ databases">
        <title>Draft genome sequences of novel Actinobacteria.</title>
        <authorList>
            <person name="Sahin N."/>
            <person name="Ay H."/>
            <person name="Saygin H."/>
        </authorList>
    </citation>
    <scope>NUCLEOTIDE SEQUENCE [LARGE SCALE GENOMIC DNA]</scope>
    <source>
        <strain evidence="1 2">KC310</strain>
    </source>
</reference>
<organism evidence="1 2">
    <name type="scientific">Nonomuraea deserti</name>
    <dbReference type="NCBI Taxonomy" id="1848322"/>
    <lineage>
        <taxon>Bacteria</taxon>
        <taxon>Bacillati</taxon>
        <taxon>Actinomycetota</taxon>
        <taxon>Actinomycetes</taxon>
        <taxon>Streptosporangiales</taxon>
        <taxon>Streptosporangiaceae</taxon>
        <taxon>Nonomuraea</taxon>
    </lineage>
</organism>
<protein>
    <submittedName>
        <fullName evidence="1">Uncharacterized protein</fullName>
    </submittedName>
</protein>
<proteinExistence type="predicted"/>
<comment type="caution">
    <text evidence="1">The sequence shown here is derived from an EMBL/GenBank/DDBJ whole genome shotgun (WGS) entry which is preliminary data.</text>
</comment>
<name>A0A4R4VLC4_9ACTN</name>
<gene>
    <name evidence="1" type="ORF">E1292_14765</name>
</gene>
<accession>A0A4R4VLC4</accession>
<dbReference type="AlphaFoldDB" id="A0A4R4VLC4"/>
<dbReference type="Proteomes" id="UP000295258">
    <property type="component" value="Unassembled WGS sequence"/>
</dbReference>
<keyword evidence="2" id="KW-1185">Reference proteome</keyword>
<dbReference type="Pfam" id="PF19372">
    <property type="entry name" value="DUF5947"/>
    <property type="match status" value="1"/>
</dbReference>
<evidence type="ECO:0000313" key="1">
    <source>
        <dbReference type="EMBL" id="TDD06578.1"/>
    </source>
</evidence>
<dbReference type="RefSeq" id="WP_132595711.1">
    <property type="nucleotide sequence ID" value="NZ_SMKO01000031.1"/>
</dbReference>
<evidence type="ECO:0000313" key="2">
    <source>
        <dbReference type="Proteomes" id="UP000295258"/>
    </source>
</evidence>
<dbReference type="EMBL" id="SMKO01000031">
    <property type="protein sequence ID" value="TDD06578.1"/>
    <property type="molecule type" value="Genomic_DNA"/>
</dbReference>
<sequence>MSREPGRAHPPADTVTGLLRRLAAQARERGPARQAEVCELCGEALPDVHRHLLELPSRELRCACRACQVLFDHVAAGGGHHVLVPDRRRRLSGFVLPEPVWARLGAPVRMVCLVRDSASGGIVQFYPSPAGAVRAPADPAAWDLLVRDNPVLAELRQDVEALLVDRDRGAWIVPLDDCYALVGTIRARWRGLTGGQDVRAHLARFFTDLDDRSVTVPANDDTRSPA</sequence>